<dbReference type="InterPro" id="IPR036465">
    <property type="entry name" value="vWFA_dom_sf"/>
</dbReference>
<sequence length="590" mass="66927">MERRRARLEALAQIASHDYDLSLRYGEGSGPEGRTIHIEDPVRTLSRLNSGDLEEDRVLRYQKGMTLIEVAHRREGTLKWAARALRENQARPGFFQVWHALEDARCENRLADALPGTRKNFRSFIRPALEEAERQLAAGQLPRFLEVQWGLYLRGVGLEPGAAPSGPGALRTGWFEPEVAAFLRGAAPAVEGACRAGSAADSFRAAREIYEAVRGFLTEEEMAQAAEEMAATGIPEEVLKKIQEQGAAGEQDDAVELKSQELQAEPIEAEGEPLELTPEELAKLGHWASPWFELKGHKKEVHPTAALPDERTIVVPPEGKPEEYQAVVQNAGSQIKVLAWKLMQIIRERTYTRYSGSHRSGRLNTPKLWKQRLGRYRLFQRRESPERLDVCFTLLVDESGSMNRESKYLAAREATIFFAEVLDRLKVPFEVIGYSTESSEAAMAAALGHIPAFKFRHMRHSPLQHRVYKAFDEDFLPIKHRMVNIYPRFNNWDEEHLLFAYRRLLLRPEREKIIIITSDGQPNGDASHLIETVSRLEKLGIRVVGVGVVDPFVEQIYPNHIVVRHLPQLSEELVRILRRELLGASREGAW</sequence>
<comment type="caution">
    <text evidence="2">The sequence shown here is derived from an EMBL/GenBank/DDBJ whole genome shotgun (WGS) entry which is preliminary data.</text>
</comment>
<dbReference type="EMBL" id="JACPUR010000025">
    <property type="protein sequence ID" value="MBI3128243.1"/>
    <property type="molecule type" value="Genomic_DNA"/>
</dbReference>
<dbReference type="Pfam" id="PF11775">
    <property type="entry name" value="CobT_C"/>
    <property type="match status" value="1"/>
</dbReference>
<reference evidence="2" key="1">
    <citation type="submission" date="2020-07" db="EMBL/GenBank/DDBJ databases">
        <title>Huge and variable diversity of episymbiotic CPR bacteria and DPANN archaea in groundwater ecosystems.</title>
        <authorList>
            <person name="He C.Y."/>
            <person name="Keren R."/>
            <person name="Whittaker M."/>
            <person name="Farag I.F."/>
            <person name="Doudna J."/>
            <person name="Cate J.H.D."/>
            <person name="Banfield J.F."/>
        </authorList>
    </citation>
    <scope>NUCLEOTIDE SEQUENCE</scope>
    <source>
        <strain evidence="2">NC_groundwater_763_Ag_S-0.2um_68_21</strain>
    </source>
</reference>
<evidence type="ECO:0000259" key="1">
    <source>
        <dbReference type="PROSITE" id="PS50234"/>
    </source>
</evidence>
<proteinExistence type="predicted"/>
<organism evidence="2 3">
    <name type="scientific">Tectimicrobiota bacterium</name>
    <dbReference type="NCBI Taxonomy" id="2528274"/>
    <lineage>
        <taxon>Bacteria</taxon>
        <taxon>Pseudomonadati</taxon>
        <taxon>Nitrospinota/Tectimicrobiota group</taxon>
        <taxon>Candidatus Tectimicrobiota</taxon>
    </lineage>
</organism>
<dbReference type="SUPFAM" id="SSF53300">
    <property type="entry name" value="vWA-like"/>
    <property type="match status" value="1"/>
</dbReference>
<dbReference type="PANTHER" id="PTHR41248">
    <property type="entry name" value="NORD PROTEIN"/>
    <property type="match status" value="1"/>
</dbReference>
<accession>A0A932I049</accession>
<dbReference type="SMART" id="SM00327">
    <property type="entry name" value="VWA"/>
    <property type="match status" value="1"/>
</dbReference>
<name>A0A932I049_UNCTE</name>
<protein>
    <recommendedName>
        <fullName evidence="1">VWFA domain-containing protein</fullName>
    </recommendedName>
</protein>
<gene>
    <name evidence="2" type="ORF">HYZ11_11610</name>
</gene>
<dbReference type="PROSITE" id="PS50234">
    <property type="entry name" value="VWFA"/>
    <property type="match status" value="1"/>
</dbReference>
<dbReference type="InterPro" id="IPR025861">
    <property type="entry name" value="CobT_VWA_dom"/>
</dbReference>
<dbReference type="InterPro" id="IPR051928">
    <property type="entry name" value="NorD/CobT"/>
</dbReference>
<evidence type="ECO:0000313" key="2">
    <source>
        <dbReference type="EMBL" id="MBI3128243.1"/>
    </source>
</evidence>
<evidence type="ECO:0000313" key="3">
    <source>
        <dbReference type="Proteomes" id="UP000782312"/>
    </source>
</evidence>
<dbReference type="Gene3D" id="3.40.50.410">
    <property type="entry name" value="von Willebrand factor, type A domain"/>
    <property type="match status" value="1"/>
</dbReference>
<feature type="domain" description="VWFA" evidence="1">
    <location>
        <begin position="391"/>
        <end position="548"/>
    </location>
</feature>
<dbReference type="InterPro" id="IPR002035">
    <property type="entry name" value="VWF_A"/>
</dbReference>
<dbReference type="PANTHER" id="PTHR41248:SF1">
    <property type="entry name" value="NORD PROTEIN"/>
    <property type="match status" value="1"/>
</dbReference>
<dbReference type="AlphaFoldDB" id="A0A932I049"/>
<dbReference type="Proteomes" id="UP000782312">
    <property type="component" value="Unassembled WGS sequence"/>
</dbReference>